<organism evidence="1">
    <name type="scientific">uncultured Gemmatimonadales bacterium HF4000_15H13</name>
    <dbReference type="NCBI Taxonomy" id="723618"/>
    <lineage>
        <taxon>Bacteria</taxon>
        <taxon>Pseudomonadati</taxon>
        <taxon>Gemmatimonadota</taxon>
        <taxon>Gemmatimonadia</taxon>
        <taxon>Gemmatimonadales</taxon>
        <taxon>environmental samples</taxon>
    </lineage>
</organism>
<protein>
    <recommendedName>
        <fullName evidence="2">DUF5683 domain-containing protein</fullName>
    </recommendedName>
</protein>
<name>E7C885_9BACT</name>
<sequence>MLVVVVPVDAGSQEIASTGPASHTLMSLALPGLGQHQQRRSTKWIFAGLEVAAWAMYVERRSAGAALRNDYRDFAWQEGRLHAGTRVDGNFDYYETLSKWNRSGAFDRDAGQSGLQPEEAPETFNGTIWLRAQGIFLGGGGQLGDPGFAQALAYYEERAYQTGFLWDWSGSTAGRERLAELISDSDSRFRQATTVVGVVIANHLVSAVDAFLASRGIASPASIDFAPRREFAGLGWSARLSVRFGLGGCRGCGGAGTPGDFGGPSGE</sequence>
<accession>E7C885</accession>
<evidence type="ECO:0008006" key="2">
    <source>
        <dbReference type="Google" id="ProtNLM"/>
    </source>
</evidence>
<proteinExistence type="predicted"/>
<evidence type="ECO:0000313" key="1">
    <source>
        <dbReference type="EMBL" id="ADI23659.1"/>
    </source>
</evidence>
<dbReference type="AlphaFoldDB" id="E7C885"/>
<reference evidence="1" key="1">
    <citation type="submission" date="2010-01" db="EMBL/GenBank/DDBJ databases">
        <title>Genome fragments of uncultured bacteria from the North Pacific subtropical Gyre.</title>
        <authorList>
            <person name="Pham V.D."/>
            <person name="Delong E.F."/>
        </authorList>
    </citation>
    <scope>NUCLEOTIDE SEQUENCE</scope>
</reference>
<dbReference type="EMBL" id="GU568020">
    <property type="protein sequence ID" value="ADI23659.1"/>
    <property type="molecule type" value="Genomic_DNA"/>
</dbReference>